<dbReference type="EMBL" id="CP009170">
    <property type="protein sequence ID" value="AIS53238.1"/>
    <property type="molecule type" value="Genomic_DNA"/>
</dbReference>
<sequence length="91" mass="10628">MRFFIFANMCYNEVVNIFNGGALMGKIKLEDFTKFKFLSGLKYSPSGGYAGFAVHRMDMEENKYFSNLWLLEVKSGRYFQLTSFNEETDFV</sequence>
<keyword evidence="2" id="KW-1185">Reference proteome</keyword>
<gene>
    <name evidence="1" type="ORF">TKV_c21050</name>
</gene>
<dbReference type="KEGG" id="tki:TKV_c21050"/>
<evidence type="ECO:0000313" key="2">
    <source>
        <dbReference type="Proteomes" id="UP000029669"/>
    </source>
</evidence>
<evidence type="ECO:0000313" key="1">
    <source>
        <dbReference type="EMBL" id="AIS53238.1"/>
    </source>
</evidence>
<dbReference type="STRING" id="2325.TKV_c21050"/>
<dbReference type="Proteomes" id="UP000029669">
    <property type="component" value="Chromosome"/>
</dbReference>
<reference evidence="2" key="1">
    <citation type="journal article" date="2015" name="Genome Announc.">
        <title>Whole-Genome Sequences of 80 Environmental and Clinical Isolates of Burkholderia pseudomallei.</title>
        <authorList>
            <person name="Johnson S.L."/>
            <person name="Baker A.L."/>
            <person name="Chain P.S."/>
            <person name="Currie B.J."/>
            <person name="Daligault H.E."/>
            <person name="Davenport K.W."/>
            <person name="Davis C.B."/>
            <person name="Inglis T.J."/>
            <person name="Kaestli M."/>
            <person name="Koren S."/>
            <person name="Mayo M."/>
            <person name="Merritt A.J."/>
            <person name="Price E.P."/>
            <person name="Sarovich D.S."/>
            <person name="Warner J."/>
            <person name="Rosovitz M.J."/>
        </authorList>
    </citation>
    <scope>NUCLEOTIDE SEQUENCE [LARGE SCALE GENOMIC DNA]</scope>
    <source>
        <strain evidence="2">DSM 2030</strain>
    </source>
</reference>
<dbReference type="eggNOG" id="COG1506">
    <property type="taxonomic scope" value="Bacteria"/>
</dbReference>
<dbReference type="HOGENOM" id="CLU_2426010_0_0_9"/>
<protein>
    <submittedName>
        <fullName evidence="1">Peptidase S9</fullName>
    </submittedName>
</protein>
<organism evidence="1 2">
    <name type="scientific">Thermoanaerobacter kivui</name>
    <name type="common">Acetogenium kivui</name>
    <dbReference type="NCBI Taxonomy" id="2325"/>
    <lineage>
        <taxon>Bacteria</taxon>
        <taxon>Bacillati</taxon>
        <taxon>Bacillota</taxon>
        <taxon>Clostridia</taxon>
        <taxon>Thermoanaerobacterales</taxon>
        <taxon>Thermoanaerobacteraceae</taxon>
        <taxon>Thermoanaerobacter</taxon>
    </lineage>
</organism>
<name>A0A097ATU5_THEKI</name>
<accession>A0A097ATU5</accession>
<dbReference type="AlphaFoldDB" id="A0A097ATU5"/>
<proteinExistence type="predicted"/>